<evidence type="ECO:0000259" key="4">
    <source>
        <dbReference type="PROSITE" id="PS51194"/>
    </source>
</evidence>
<dbReference type="Proteomes" id="UP000821866">
    <property type="component" value="Chromosome 11"/>
</dbReference>
<dbReference type="VEuPathDB" id="VectorBase:LOC119181716"/>
<dbReference type="PANTHER" id="PTHR47958">
    <property type="entry name" value="ATP-DEPENDENT RNA HELICASE DBP3"/>
    <property type="match status" value="1"/>
</dbReference>
<dbReference type="PROSITE" id="PS51194">
    <property type="entry name" value="HELICASE_CTER"/>
    <property type="match status" value="1"/>
</dbReference>
<proteinExistence type="predicted"/>
<keyword evidence="3" id="KW-0067">ATP-binding</keyword>
<name>A0A9J6ELC8_RHIMP</name>
<dbReference type="EMBL" id="JABSTU010000003">
    <property type="protein sequence ID" value="KAH8035289.1"/>
    <property type="molecule type" value="Genomic_DNA"/>
</dbReference>
<evidence type="ECO:0000256" key="1">
    <source>
        <dbReference type="ARBA" id="ARBA00012552"/>
    </source>
</evidence>
<dbReference type="EC" id="3.6.4.13" evidence="1"/>
<organism evidence="5 6">
    <name type="scientific">Rhipicephalus microplus</name>
    <name type="common">Cattle tick</name>
    <name type="synonym">Boophilus microplus</name>
    <dbReference type="NCBI Taxonomy" id="6941"/>
    <lineage>
        <taxon>Eukaryota</taxon>
        <taxon>Metazoa</taxon>
        <taxon>Ecdysozoa</taxon>
        <taxon>Arthropoda</taxon>
        <taxon>Chelicerata</taxon>
        <taxon>Arachnida</taxon>
        <taxon>Acari</taxon>
        <taxon>Parasitiformes</taxon>
        <taxon>Ixodida</taxon>
        <taxon>Ixodoidea</taxon>
        <taxon>Ixodidae</taxon>
        <taxon>Rhipicephalinae</taxon>
        <taxon>Rhipicephalus</taxon>
        <taxon>Boophilus</taxon>
    </lineage>
</organism>
<evidence type="ECO:0000313" key="5">
    <source>
        <dbReference type="EMBL" id="KAH8035289.1"/>
    </source>
</evidence>
<reference evidence="5" key="1">
    <citation type="journal article" date="2020" name="Cell">
        <title>Large-Scale Comparative Analyses of Tick Genomes Elucidate Their Genetic Diversity and Vector Capacities.</title>
        <authorList>
            <consortium name="Tick Genome and Microbiome Consortium (TIGMIC)"/>
            <person name="Jia N."/>
            <person name="Wang J."/>
            <person name="Shi W."/>
            <person name="Du L."/>
            <person name="Sun Y."/>
            <person name="Zhan W."/>
            <person name="Jiang J.F."/>
            <person name="Wang Q."/>
            <person name="Zhang B."/>
            <person name="Ji P."/>
            <person name="Bell-Sakyi L."/>
            <person name="Cui X.M."/>
            <person name="Yuan T.T."/>
            <person name="Jiang B.G."/>
            <person name="Yang W.F."/>
            <person name="Lam T.T."/>
            <person name="Chang Q.C."/>
            <person name="Ding S.J."/>
            <person name="Wang X.J."/>
            <person name="Zhu J.G."/>
            <person name="Ruan X.D."/>
            <person name="Zhao L."/>
            <person name="Wei J.T."/>
            <person name="Ye R.Z."/>
            <person name="Que T.C."/>
            <person name="Du C.H."/>
            <person name="Zhou Y.H."/>
            <person name="Cheng J.X."/>
            <person name="Dai P.F."/>
            <person name="Guo W.B."/>
            <person name="Han X.H."/>
            <person name="Huang E.J."/>
            <person name="Li L.F."/>
            <person name="Wei W."/>
            <person name="Gao Y.C."/>
            <person name="Liu J.Z."/>
            <person name="Shao H.Z."/>
            <person name="Wang X."/>
            <person name="Wang C.C."/>
            <person name="Yang T.C."/>
            <person name="Huo Q.B."/>
            <person name="Li W."/>
            <person name="Chen H.Y."/>
            <person name="Chen S.E."/>
            <person name="Zhou L.G."/>
            <person name="Ni X.B."/>
            <person name="Tian J.H."/>
            <person name="Sheng Y."/>
            <person name="Liu T."/>
            <person name="Pan Y.S."/>
            <person name="Xia L.Y."/>
            <person name="Li J."/>
            <person name="Zhao F."/>
            <person name="Cao W.C."/>
        </authorList>
    </citation>
    <scope>NUCLEOTIDE SEQUENCE</scope>
    <source>
        <strain evidence="5">Rmic-2018</strain>
    </source>
</reference>
<evidence type="ECO:0000256" key="3">
    <source>
        <dbReference type="ARBA" id="ARBA00022840"/>
    </source>
</evidence>
<dbReference type="GO" id="GO:0005524">
    <property type="term" value="F:ATP binding"/>
    <property type="evidence" value="ECO:0007669"/>
    <property type="project" value="UniProtKB-KW"/>
</dbReference>
<keyword evidence="6" id="KW-1185">Reference proteome</keyword>
<keyword evidence="2" id="KW-0547">Nucleotide-binding</keyword>
<evidence type="ECO:0000313" key="6">
    <source>
        <dbReference type="Proteomes" id="UP000821866"/>
    </source>
</evidence>
<dbReference type="GO" id="GO:0003724">
    <property type="term" value="F:RNA helicase activity"/>
    <property type="evidence" value="ECO:0007669"/>
    <property type="project" value="UniProtKB-EC"/>
</dbReference>
<evidence type="ECO:0000256" key="2">
    <source>
        <dbReference type="ARBA" id="ARBA00022741"/>
    </source>
</evidence>
<protein>
    <recommendedName>
        <fullName evidence="1">RNA helicase</fullName>
        <ecNumber evidence="1">3.6.4.13</ecNumber>
    </recommendedName>
</protein>
<comment type="caution">
    <text evidence="5">The sequence shown here is derived from an EMBL/GenBank/DDBJ whole genome shotgun (WGS) entry which is preliminary data.</text>
</comment>
<dbReference type="InterPro" id="IPR011545">
    <property type="entry name" value="DEAD/DEAH_box_helicase_dom"/>
</dbReference>
<dbReference type="Pfam" id="PF00270">
    <property type="entry name" value="DEAD"/>
    <property type="match status" value="1"/>
</dbReference>
<dbReference type="GO" id="GO:0003676">
    <property type="term" value="F:nucleic acid binding"/>
    <property type="evidence" value="ECO:0007669"/>
    <property type="project" value="InterPro"/>
</dbReference>
<sequence length="395" mass="43739">MLAETGPAAACAATCTSDSRCGNGACVAATTSIGDATGATMTRLEGGTCKWPADSSSNPGQCCYTGGKAYSPLQLAEQQLALQPGTFQRVSQQCHMAMDCVITLAQEPPRVRQTRSLPDWSNIRLPTDRKKMYREHTRTAQRSRQEVDAYREASKITATRRSVPKPIFLVNEAGLPEFVAKTFDNLNSSWSLTALQAQCWPVALSGRDLVVIDCTTFKWKSLALLVPAVTHAQHQWSVLEDGGTTVLVLTVTLELALQFRTLVQKFSKGFRTRTMACRSSVLTGKKTKQEREWALDALRSGKVPVLVVTAVVKGAMGLDNIRFVVSCDRTLHSNDHPRHVRLVARQYLVDKTDRMCTFLTPDDHVRARKLVRFFRENKRPLPPGLHEVARQAAQK</sequence>
<gene>
    <name evidence="5" type="ORF">HPB51_004530</name>
</gene>
<reference evidence="5" key="2">
    <citation type="submission" date="2021-09" db="EMBL/GenBank/DDBJ databases">
        <authorList>
            <person name="Jia N."/>
            <person name="Wang J."/>
            <person name="Shi W."/>
            <person name="Du L."/>
            <person name="Sun Y."/>
            <person name="Zhan W."/>
            <person name="Jiang J."/>
            <person name="Wang Q."/>
            <person name="Zhang B."/>
            <person name="Ji P."/>
            <person name="Sakyi L.B."/>
            <person name="Cui X."/>
            <person name="Yuan T."/>
            <person name="Jiang B."/>
            <person name="Yang W."/>
            <person name="Lam T.T.-Y."/>
            <person name="Chang Q."/>
            <person name="Ding S."/>
            <person name="Wang X."/>
            <person name="Zhu J."/>
            <person name="Ruan X."/>
            <person name="Zhao L."/>
            <person name="Wei J."/>
            <person name="Que T."/>
            <person name="Du C."/>
            <person name="Cheng J."/>
            <person name="Dai P."/>
            <person name="Han X."/>
            <person name="Huang E."/>
            <person name="Gao Y."/>
            <person name="Liu J."/>
            <person name="Shao H."/>
            <person name="Ye R."/>
            <person name="Li L."/>
            <person name="Wei W."/>
            <person name="Wang X."/>
            <person name="Wang C."/>
            <person name="Huo Q."/>
            <person name="Li W."/>
            <person name="Guo W."/>
            <person name="Chen H."/>
            <person name="Chen S."/>
            <person name="Zhou L."/>
            <person name="Zhou L."/>
            <person name="Ni X."/>
            <person name="Tian J."/>
            <person name="Zhou Y."/>
            <person name="Sheng Y."/>
            <person name="Liu T."/>
            <person name="Pan Y."/>
            <person name="Xia L."/>
            <person name="Li J."/>
            <person name="Zhao F."/>
            <person name="Cao W."/>
        </authorList>
    </citation>
    <scope>NUCLEOTIDE SEQUENCE</scope>
    <source>
        <strain evidence="5">Rmic-2018</strain>
        <tissue evidence="5">Larvae</tissue>
    </source>
</reference>
<dbReference type="InterPro" id="IPR001650">
    <property type="entry name" value="Helicase_C-like"/>
</dbReference>
<accession>A0A9J6ELC8</accession>
<feature type="domain" description="Helicase C-terminal" evidence="4">
    <location>
        <begin position="230"/>
        <end position="389"/>
    </location>
</feature>
<dbReference type="Gene3D" id="3.40.50.300">
    <property type="entry name" value="P-loop containing nucleotide triphosphate hydrolases"/>
    <property type="match status" value="1"/>
</dbReference>
<dbReference type="AlphaFoldDB" id="A0A9J6ELC8"/>
<dbReference type="VEuPathDB" id="VectorBase:LOC119181855"/>
<dbReference type="InterPro" id="IPR027417">
    <property type="entry name" value="P-loop_NTPase"/>
</dbReference>
<dbReference type="SUPFAM" id="SSF52540">
    <property type="entry name" value="P-loop containing nucleoside triphosphate hydrolases"/>
    <property type="match status" value="1"/>
</dbReference>